<feature type="region of interest" description="Disordered" evidence="1">
    <location>
        <begin position="85"/>
        <end position="139"/>
    </location>
</feature>
<proteinExistence type="predicted"/>
<dbReference type="Proteomes" id="UP000194127">
    <property type="component" value="Unassembled WGS sequence"/>
</dbReference>
<feature type="compositionally biased region" description="Basic residues" evidence="1">
    <location>
        <begin position="318"/>
        <end position="334"/>
    </location>
</feature>
<feature type="compositionally biased region" description="Low complexity" evidence="1">
    <location>
        <begin position="480"/>
        <end position="490"/>
    </location>
</feature>
<gene>
    <name evidence="2" type="ORF">POSPLADRAFT_1034274</name>
</gene>
<feature type="region of interest" description="Disordered" evidence="1">
    <location>
        <begin position="464"/>
        <end position="541"/>
    </location>
</feature>
<dbReference type="Gene3D" id="3.30.160.60">
    <property type="entry name" value="Classic Zinc Finger"/>
    <property type="match status" value="1"/>
</dbReference>
<dbReference type="AlphaFoldDB" id="A0A1X6MZF4"/>
<feature type="compositionally biased region" description="Acidic residues" evidence="1">
    <location>
        <begin position="118"/>
        <end position="139"/>
    </location>
</feature>
<evidence type="ECO:0000313" key="2">
    <source>
        <dbReference type="EMBL" id="OSX61735.1"/>
    </source>
</evidence>
<reference evidence="2 3" key="1">
    <citation type="submission" date="2017-04" db="EMBL/GenBank/DDBJ databases">
        <title>Genome Sequence of the Model Brown-Rot Fungus Postia placenta SB12.</title>
        <authorList>
            <consortium name="DOE Joint Genome Institute"/>
            <person name="Gaskell J."/>
            <person name="Kersten P."/>
            <person name="Larrondo L.F."/>
            <person name="Canessa P."/>
            <person name="Martinez D."/>
            <person name="Hibbett D."/>
            <person name="Schmoll M."/>
            <person name="Kubicek C.P."/>
            <person name="Martinez A.T."/>
            <person name="Yadav J."/>
            <person name="Master E."/>
            <person name="Magnuson J.K."/>
            <person name="James T."/>
            <person name="Yaver D."/>
            <person name="Berka R."/>
            <person name="Labutti K."/>
            <person name="Lipzen A."/>
            <person name="Aerts A."/>
            <person name="Barry K."/>
            <person name="Henrissat B."/>
            <person name="Blanchette R."/>
            <person name="Grigoriev I."/>
            <person name="Cullen D."/>
        </authorList>
    </citation>
    <scope>NUCLEOTIDE SEQUENCE [LARGE SCALE GENOMIC DNA]</scope>
    <source>
        <strain evidence="2 3">MAD-698-R-SB12</strain>
    </source>
</reference>
<dbReference type="RefSeq" id="XP_024338529.1">
    <property type="nucleotide sequence ID" value="XM_024477011.1"/>
</dbReference>
<feature type="compositionally biased region" description="Acidic residues" evidence="1">
    <location>
        <begin position="531"/>
        <end position="541"/>
    </location>
</feature>
<feature type="region of interest" description="Disordered" evidence="1">
    <location>
        <begin position="173"/>
        <end position="227"/>
    </location>
</feature>
<feature type="compositionally biased region" description="Low complexity" evidence="1">
    <location>
        <begin position="504"/>
        <end position="517"/>
    </location>
</feature>
<feature type="region of interest" description="Disordered" evidence="1">
    <location>
        <begin position="308"/>
        <end position="345"/>
    </location>
</feature>
<feature type="compositionally biased region" description="Polar residues" evidence="1">
    <location>
        <begin position="98"/>
        <end position="117"/>
    </location>
</feature>
<accession>A0A1X6MZF4</accession>
<keyword evidence="3" id="KW-1185">Reference proteome</keyword>
<dbReference type="OrthoDB" id="3176823at2759"/>
<feature type="compositionally biased region" description="Polar residues" evidence="1">
    <location>
        <begin position="182"/>
        <end position="193"/>
    </location>
</feature>
<name>A0A1X6MZF4_9APHY</name>
<organism evidence="2 3">
    <name type="scientific">Postia placenta MAD-698-R-SB12</name>
    <dbReference type="NCBI Taxonomy" id="670580"/>
    <lineage>
        <taxon>Eukaryota</taxon>
        <taxon>Fungi</taxon>
        <taxon>Dikarya</taxon>
        <taxon>Basidiomycota</taxon>
        <taxon>Agaricomycotina</taxon>
        <taxon>Agaricomycetes</taxon>
        <taxon>Polyporales</taxon>
        <taxon>Adustoporiaceae</taxon>
        <taxon>Rhodonia</taxon>
    </lineage>
</organism>
<dbReference type="EMBL" id="KZ110598">
    <property type="protein sequence ID" value="OSX61735.1"/>
    <property type="molecule type" value="Genomic_DNA"/>
</dbReference>
<evidence type="ECO:0000313" key="3">
    <source>
        <dbReference type="Proteomes" id="UP000194127"/>
    </source>
</evidence>
<evidence type="ECO:0000256" key="1">
    <source>
        <dbReference type="SAM" id="MobiDB-lite"/>
    </source>
</evidence>
<dbReference type="GeneID" id="36321961"/>
<protein>
    <submittedName>
        <fullName evidence="2">Uncharacterized protein</fullName>
    </submittedName>
</protein>
<sequence>MDAETIQSLILKPPEWMSECHIPEEIPCPLTRSWAEGFEKAVKMQIMPRGLVLWSFNHKFHLGGCRVPVSAKFPLIAIHDDAEAEPMRCGTPGDRAATSPQILDSPPQSVARSTPSTSDEDEEDEEDEYDGDEDEDVPMDVDDVDTAEISSSGTRFSTALSLLSRVAAAAAEASLPPESPSHINENSDSTAQAEPSIIQVAPPQQEPLSARPPLAPRSRNVPRPSSASFVASSASFGVYGAGYGSTITTRSAAKVKREALDVDMWKGDIQQRSAISAPAAAEKKRAQPSRAQRTVSVIFRHIQFHTHLHSTPQTAKPACRKSKSPPPQRKKQVRVRTSPVNPEGKSKAHYCKICGQCIYGVKEPLRHVDTVHLHPLAYRCLCEKSYSRVDALSRHMKTTCKDVKLPKGETLPYDFGRHPFDITRFEVLIQDHPVADLMPLDDVPQDLLDIGLPLDEPPALESFLSTSALESGRKRRRPAAPKAKPSASRPSLRDPGTSSPPPISSSVSSSSSRGSSPLTDPPTSCEGSHESEEEYESEEED</sequence>